<protein>
    <submittedName>
        <fullName evidence="2">Polymorphic toxin-type HINT domain-containing protein</fullName>
    </submittedName>
</protein>
<keyword evidence="3" id="KW-1185">Reference proteome</keyword>
<dbReference type="SMART" id="SM00306">
    <property type="entry name" value="HintN"/>
    <property type="match status" value="1"/>
</dbReference>
<reference evidence="3" key="1">
    <citation type="journal article" date="2019" name="Int. J. Syst. Evol. Microbiol.">
        <title>The Global Catalogue of Microorganisms (GCM) 10K type strain sequencing project: providing services to taxonomists for standard genome sequencing and annotation.</title>
        <authorList>
            <consortium name="The Broad Institute Genomics Platform"/>
            <consortium name="The Broad Institute Genome Sequencing Center for Infectious Disease"/>
            <person name="Wu L."/>
            <person name="Ma J."/>
        </authorList>
    </citation>
    <scope>NUCLEOTIDE SEQUENCE [LARGE SCALE GENOMIC DNA]</scope>
    <source>
        <strain evidence="3">CCM 3243</strain>
    </source>
</reference>
<dbReference type="InterPro" id="IPR003587">
    <property type="entry name" value="Hint_dom_N"/>
</dbReference>
<dbReference type="InterPro" id="IPR036844">
    <property type="entry name" value="Hint_dom_sf"/>
</dbReference>
<proteinExistence type="predicted"/>
<dbReference type="EMBL" id="JBHSCF010000052">
    <property type="protein sequence ID" value="MFC4189875.1"/>
    <property type="molecule type" value="Genomic_DNA"/>
</dbReference>
<dbReference type="RefSeq" id="WP_381582615.1">
    <property type="nucleotide sequence ID" value="NZ_JBHSCF010000052.1"/>
</dbReference>
<gene>
    <name evidence="2" type="ORF">ACFO3R_26350</name>
</gene>
<organism evidence="2 3">
    <name type="scientific">Streptomyces flavovirens</name>
    <dbReference type="NCBI Taxonomy" id="52258"/>
    <lineage>
        <taxon>Bacteria</taxon>
        <taxon>Bacillati</taxon>
        <taxon>Actinomycetota</taxon>
        <taxon>Actinomycetes</taxon>
        <taxon>Kitasatosporales</taxon>
        <taxon>Streptomycetaceae</taxon>
        <taxon>Streptomyces</taxon>
    </lineage>
</organism>
<evidence type="ECO:0000259" key="1">
    <source>
        <dbReference type="SMART" id="SM00306"/>
    </source>
</evidence>
<dbReference type="InterPro" id="IPR030934">
    <property type="entry name" value="Intein_C"/>
</dbReference>
<feature type="non-terminal residue" evidence="2">
    <location>
        <position position="1"/>
    </location>
</feature>
<dbReference type="Proteomes" id="UP001595871">
    <property type="component" value="Unassembled WGS sequence"/>
</dbReference>
<feature type="domain" description="Hint" evidence="1">
    <location>
        <begin position="76"/>
        <end position="177"/>
    </location>
</feature>
<dbReference type="PROSITE" id="PS50818">
    <property type="entry name" value="INTEIN_C_TER"/>
    <property type="match status" value="1"/>
</dbReference>
<dbReference type="Gene3D" id="2.170.16.10">
    <property type="entry name" value="Hedgehog/Intein (Hint) domain"/>
    <property type="match status" value="1"/>
</dbReference>
<evidence type="ECO:0000313" key="2">
    <source>
        <dbReference type="EMBL" id="MFC4189875.1"/>
    </source>
</evidence>
<dbReference type="CDD" id="cd00081">
    <property type="entry name" value="Hint"/>
    <property type="match status" value="1"/>
</dbReference>
<dbReference type="SUPFAM" id="SSF51294">
    <property type="entry name" value="Hedgehog/intein (Hint) domain"/>
    <property type="match status" value="1"/>
</dbReference>
<name>A0ABV8NCR9_9ACTN</name>
<evidence type="ECO:0000313" key="3">
    <source>
        <dbReference type="Proteomes" id="UP001595871"/>
    </source>
</evidence>
<dbReference type="Pfam" id="PF07591">
    <property type="entry name" value="PT-HINT"/>
    <property type="match status" value="1"/>
</dbReference>
<accession>A0ABV8NCR9</accession>
<comment type="caution">
    <text evidence="2">The sequence shown here is derived from an EMBL/GenBank/DDBJ whole genome shotgun (WGS) entry which is preliminary data.</text>
</comment>
<sequence>GASPRCQPNGRTAEAGWKRLIAGAAGAGVGNAMSDDADDSVKGQLGDMAEGAIWGAAGGAFVAGAGQLVKRIVGVCHSFLPGTGVLLADGTRKAIEDVQAGDEIVTTDVTTGKTTEKKVSSTITTEGDKEFTDISVQVGDGYSSITATDTHPFWVPEVDAWVSAGDLQLGQWLRTSSGTHVQITAVRHYTKPQRTHDLSIEDIHAYYVLAGATPVLVHNCGGGAADLGHLADRADDLHSLIPSGGQRYRTTGVLHADGVGGGIDLSAVGARSNLTLIQRADSLDAGELAISMSNGAHAEVKLVTAAQHLGLSPGGIAASRPFCPACSQFLTNQGATLVSPRTALWLPPGVR</sequence>